<organism evidence="1">
    <name type="scientific">marine sediment metagenome</name>
    <dbReference type="NCBI Taxonomy" id="412755"/>
    <lineage>
        <taxon>unclassified sequences</taxon>
        <taxon>metagenomes</taxon>
        <taxon>ecological metagenomes</taxon>
    </lineage>
</organism>
<reference evidence="1" key="1">
    <citation type="journal article" date="2014" name="Front. Microbiol.">
        <title>High frequency of phylogenetically diverse reductive dehalogenase-homologous genes in deep subseafloor sedimentary metagenomes.</title>
        <authorList>
            <person name="Kawai M."/>
            <person name="Futagami T."/>
            <person name="Toyoda A."/>
            <person name="Takaki Y."/>
            <person name="Nishi S."/>
            <person name="Hori S."/>
            <person name="Arai W."/>
            <person name="Tsubouchi T."/>
            <person name="Morono Y."/>
            <person name="Uchiyama I."/>
            <person name="Ito T."/>
            <person name="Fujiyama A."/>
            <person name="Inagaki F."/>
            <person name="Takami H."/>
        </authorList>
    </citation>
    <scope>NUCLEOTIDE SEQUENCE</scope>
    <source>
        <strain evidence="1">Expedition CK06-06</strain>
    </source>
</reference>
<dbReference type="InterPro" id="IPR009061">
    <property type="entry name" value="DNA-bd_dom_put_sf"/>
</dbReference>
<name>X1JVP8_9ZZZZ</name>
<sequence>MQVSYNLLKEYVDINMSPEELAQRLTINGIILEKMENISTGIEKVVVG</sequence>
<feature type="non-terminal residue" evidence="1">
    <location>
        <position position="48"/>
    </location>
</feature>
<dbReference type="SUPFAM" id="SSF46955">
    <property type="entry name" value="Putative DNA-binding domain"/>
    <property type="match status" value="1"/>
</dbReference>
<dbReference type="Gene3D" id="3.30.56.10">
    <property type="match status" value="1"/>
</dbReference>
<dbReference type="AlphaFoldDB" id="X1JVP8"/>
<protein>
    <submittedName>
        <fullName evidence="1">Uncharacterized protein</fullName>
    </submittedName>
</protein>
<dbReference type="EMBL" id="BARU01048743">
    <property type="protein sequence ID" value="GAH98836.1"/>
    <property type="molecule type" value="Genomic_DNA"/>
</dbReference>
<evidence type="ECO:0000313" key="1">
    <source>
        <dbReference type="EMBL" id="GAH98836.1"/>
    </source>
</evidence>
<comment type="caution">
    <text evidence="1">The sequence shown here is derived from an EMBL/GenBank/DDBJ whole genome shotgun (WGS) entry which is preliminary data.</text>
</comment>
<proteinExistence type="predicted"/>
<gene>
    <name evidence="1" type="ORF">S03H2_72251</name>
</gene>
<accession>X1JVP8</accession>